<sequence length="195" mass="20425">RAQAVAAAQARRRQARRRRLLTGALVLLAAAAVAAYVVLSQRTDDELEQALTGGSCEVDTRSDTISGGDGHVASPAYEVDPPAGGDHLASVARAGVYEGEAVPADGELVHALEHGYVVAWHRPDLPAEQKEELAQFASRHEGDVIVAERASLAQPVAATAWGQRLLCQRVEPGALDRFAEEHVGGGPEGGVATRG</sequence>
<dbReference type="Gene3D" id="3.40.50.2000">
    <property type="entry name" value="Glycogen Phosphorylase B"/>
    <property type="match status" value="1"/>
</dbReference>
<dbReference type="EMBL" id="CADCUB010000070">
    <property type="protein sequence ID" value="CAA9323543.1"/>
    <property type="molecule type" value="Genomic_DNA"/>
</dbReference>
<keyword evidence="1" id="KW-0812">Transmembrane</keyword>
<protein>
    <recommendedName>
        <fullName evidence="3">DUF3105 domain-containing protein</fullName>
    </recommendedName>
</protein>
<reference evidence="2" key="1">
    <citation type="submission" date="2020-02" db="EMBL/GenBank/DDBJ databases">
        <authorList>
            <person name="Meier V. D."/>
        </authorList>
    </citation>
    <scope>NUCLEOTIDE SEQUENCE</scope>
    <source>
        <strain evidence="2">AVDCRST_MAG07</strain>
    </source>
</reference>
<keyword evidence="1" id="KW-0472">Membrane</keyword>
<proteinExistence type="predicted"/>
<keyword evidence="1" id="KW-1133">Transmembrane helix</keyword>
<dbReference type="Pfam" id="PF11303">
    <property type="entry name" value="DUF3105"/>
    <property type="match status" value="1"/>
</dbReference>
<evidence type="ECO:0000256" key="1">
    <source>
        <dbReference type="SAM" id="Phobius"/>
    </source>
</evidence>
<dbReference type="InterPro" id="IPR021454">
    <property type="entry name" value="DUF3105"/>
</dbReference>
<feature type="transmembrane region" description="Helical" evidence="1">
    <location>
        <begin position="20"/>
        <end position="39"/>
    </location>
</feature>
<name>A0A6J4L5Y5_9ACTN</name>
<feature type="non-terminal residue" evidence="2">
    <location>
        <position position="1"/>
    </location>
</feature>
<evidence type="ECO:0008006" key="3">
    <source>
        <dbReference type="Google" id="ProtNLM"/>
    </source>
</evidence>
<accession>A0A6J4L5Y5</accession>
<dbReference type="AlphaFoldDB" id="A0A6J4L5Y5"/>
<evidence type="ECO:0000313" key="2">
    <source>
        <dbReference type="EMBL" id="CAA9323543.1"/>
    </source>
</evidence>
<gene>
    <name evidence="2" type="ORF">AVDCRST_MAG07-1339</name>
</gene>
<organism evidence="2">
    <name type="scientific">uncultured Frankineae bacterium</name>
    <dbReference type="NCBI Taxonomy" id="437475"/>
    <lineage>
        <taxon>Bacteria</taxon>
        <taxon>Bacillati</taxon>
        <taxon>Actinomycetota</taxon>
        <taxon>Actinomycetes</taxon>
        <taxon>Frankiales</taxon>
        <taxon>environmental samples</taxon>
    </lineage>
</organism>